<dbReference type="NCBIfam" id="NF004846">
    <property type="entry name" value="PRK06197.1"/>
    <property type="match status" value="1"/>
</dbReference>
<protein>
    <submittedName>
        <fullName evidence="3">SDR family NAD(P)-dependent oxidoreductase</fullName>
    </submittedName>
</protein>
<dbReference type="CDD" id="cd05327">
    <property type="entry name" value="retinol-DH_like_SDR_c_like"/>
    <property type="match status" value="1"/>
</dbReference>
<accession>A0A7K3LJ35</accession>
<dbReference type="SUPFAM" id="SSF51735">
    <property type="entry name" value="NAD(P)-binding Rossmann-fold domains"/>
    <property type="match status" value="1"/>
</dbReference>
<dbReference type="RefSeq" id="WP_053776687.1">
    <property type="nucleotide sequence ID" value="NZ_JAADZU010000002.1"/>
</dbReference>
<organism evidence="3 4">
    <name type="scientific">Gordonia desulfuricans</name>
    <dbReference type="NCBI Taxonomy" id="89051"/>
    <lineage>
        <taxon>Bacteria</taxon>
        <taxon>Bacillati</taxon>
        <taxon>Actinomycetota</taxon>
        <taxon>Actinomycetes</taxon>
        <taxon>Mycobacteriales</taxon>
        <taxon>Gordoniaceae</taxon>
        <taxon>Gordonia</taxon>
    </lineage>
</organism>
<dbReference type="InterPro" id="IPR002347">
    <property type="entry name" value="SDR_fam"/>
</dbReference>
<comment type="similarity">
    <text evidence="2">Belongs to the short-chain dehydrogenases/reductases (SDR) family.</text>
</comment>
<dbReference type="PRINTS" id="PR00081">
    <property type="entry name" value="GDHRDH"/>
</dbReference>
<dbReference type="Pfam" id="PF00106">
    <property type="entry name" value="adh_short"/>
    <property type="match status" value="1"/>
</dbReference>
<name>A0A7K3LJ35_9ACTN</name>
<keyword evidence="4" id="KW-1185">Reference proteome</keyword>
<dbReference type="PANTHER" id="PTHR43157:SF31">
    <property type="entry name" value="PHOSPHATIDYLINOSITOL-GLYCAN BIOSYNTHESIS CLASS F PROTEIN"/>
    <property type="match status" value="1"/>
</dbReference>
<dbReference type="PRINTS" id="PR00080">
    <property type="entry name" value="SDRFAMILY"/>
</dbReference>
<dbReference type="Proteomes" id="UP000466307">
    <property type="component" value="Unassembled WGS sequence"/>
</dbReference>
<evidence type="ECO:0000313" key="4">
    <source>
        <dbReference type="Proteomes" id="UP000466307"/>
    </source>
</evidence>
<reference evidence="3 4" key="1">
    <citation type="submission" date="2020-01" db="EMBL/GenBank/DDBJ databases">
        <title>Investigation of new actinobacteria for the biodesulphurisation of diesel fuel.</title>
        <authorList>
            <person name="Athi Narayanan S.M."/>
        </authorList>
    </citation>
    <scope>NUCLEOTIDE SEQUENCE [LARGE SCALE GENOMIC DNA]</scope>
    <source>
        <strain evidence="3 4">213E</strain>
    </source>
</reference>
<proteinExistence type="inferred from homology"/>
<sequence>MPKQRWTPADAPSQRGRVAVVTGANSGIGLETARQLAGLGARVVLACRNPDAAARARDDIAATVTGAQLEIVRLDLSDLSSVRECADELLAEHPSIDLLINNAGLMRQRRELTADGFEMDFGTNFLGHFALTGRLLPLLTAAEAGRIVTVGSKVYKAGVIDFDDLTMERGFSTARAYSRAKLAELVFAVELQRRLERRPGRSPISVAAHPGATQSGVMRDQAVLGWLFTTPSLRWIRRTFIMEAPDGAAVTLRAATDPAVLGGQYYGPHGVFGFSGPPAQEVLTEKATDPVLGEKLWGTAEKLTGVSYEL</sequence>
<dbReference type="PANTHER" id="PTHR43157">
    <property type="entry name" value="PHOSPHATIDYLINOSITOL-GLYCAN BIOSYNTHESIS CLASS F PROTEIN-RELATED"/>
    <property type="match status" value="1"/>
</dbReference>
<evidence type="ECO:0000313" key="3">
    <source>
        <dbReference type="EMBL" id="NDK88183.1"/>
    </source>
</evidence>
<evidence type="ECO:0000256" key="1">
    <source>
        <dbReference type="ARBA" id="ARBA00023002"/>
    </source>
</evidence>
<dbReference type="Gene3D" id="3.40.50.720">
    <property type="entry name" value="NAD(P)-binding Rossmann-like Domain"/>
    <property type="match status" value="1"/>
</dbReference>
<gene>
    <name evidence="3" type="ORF">GYA93_01085</name>
</gene>
<evidence type="ECO:0000256" key="2">
    <source>
        <dbReference type="RuleBase" id="RU000363"/>
    </source>
</evidence>
<dbReference type="EMBL" id="JAADZU010000002">
    <property type="protein sequence ID" value="NDK88183.1"/>
    <property type="molecule type" value="Genomic_DNA"/>
</dbReference>
<dbReference type="GO" id="GO:0016491">
    <property type="term" value="F:oxidoreductase activity"/>
    <property type="evidence" value="ECO:0007669"/>
    <property type="project" value="UniProtKB-KW"/>
</dbReference>
<dbReference type="AlphaFoldDB" id="A0A7K3LJ35"/>
<keyword evidence="1" id="KW-0560">Oxidoreductase</keyword>
<comment type="caution">
    <text evidence="3">The sequence shown here is derived from an EMBL/GenBank/DDBJ whole genome shotgun (WGS) entry which is preliminary data.</text>
</comment>
<dbReference type="InterPro" id="IPR036291">
    <property type="entry name" value="NAD(P)-bd_dom_sf"/>
</dbReference>